<feature type="coiled-coil region" evidence="1">
    <location>
        <begin position="38"/>
        <end position="72"/>
    </location>
</feature>
<dbReference type="Proteomes" id="UP000600600">
    <property type="component" value="Unassembled WGS sequence"/>
</dbReference>
<name>A0ABR7CHA6_9BACE</name>
<keyword evidence="3" id="KW-1185">Reference proteome</keyword>
<organism evidence="2 3">
    <name type="scientific">Bacteroides difficilis</name>
    <dbReference type="NCBI Taxonomy" id="2763021"/>
    <lineage>
        <taxon>Bacteria</taxon>
        <taxon>Pseudomonadati</taxon>
        <taxon>Bacteroidota</taxon>
        <taxon>Bacteroidia</taxon>
        <taxon>Bacteroidales</taxon>
        <taxon>Bacteroidaceae</taxon>
        <taxon>Bacteroides</taxon>
    </lineage>
</organism>
<sequence>MGKLISIWNFICRRKYLITIVAFAVIIGFLDENSLVRRLGYEREISQLKEEIEKYRTDYEENTKRLNEISTNPDAIEQIAREKYLMKKPNEDIYVFEEE</sequence>
<dbReference type="InterPro" id="IPR007060">
    <property type="entry name" value="FtsL/DivIC"/>
</dbReference>
<evidence type="ECO:0000256" key="1">
    <source>
        <dbReference type="SAM" id="Coils"/>
    </source>
</evidence>
<dbReference type="Pfam" id="PF04977">
    <property type="entry name" value="DivIC"/>
    <property type="match status" value="1"/>
</dbReference>
<protein>
    <submittedName>
        <fullName evidence="2">Septum formation initiator family protein</fullName>
    </submittedName>
</protein>
<accession>A0ABR7CHA6</accession>
<reference evidence="2 3" key="1">
    <citation type="submission" date="2020-08" db="EMBL/GenBank/DDBJ databases">
        <title>Genome public.</title>
        <authorList>
            <person name="Liu C."/>
            <person name="Sun Q."/>
        </authorList>
    </citation>
    <scope>NUCLEOTIDE SEQUENCE [LARGE SCALE GENOMIC DNA]</scope>
    <source>
        <strain evidence="2 3">M27</strain>
    </source>
</reference>
<gene>
    <name evidence="2" type="ORF">H8S67_20965</name>
</gene>
<dbReference type="RefSeq" id="WP_007766313.1">
    <property type="nucleotide sequence ID" value="NZ_CP182814.1"/>
</dbReference>
<comment type="caution">
    <text evidence="2">The sequence shown here is derived from an EMBL/GenBank/DDBJ whole genome shotgun (WGS) entry which is preliminary data.</text>
</comment>
<evidence type="ECO:0000313" key="3">
    <source>
        <dbReference type="Proteomes" id="UP000600600"/>
    </source>
</evidence>
<keyword evidence="1" id="KW-0175">Coiled coil</keyword>
<dbReference type="EMBL" id="JACOOE010000015">
    <property type="protein sequence ID" value="MBC5607111.1"/>
    <property type="molecule type" value="Genomic_DNA"/>
</dbReference>
<evidence type="ECO:0000313" key="2">
    <source>
        <dbReference type="EMBL" id="MBC5607111.1"/>
    </source>
</evidence>
<proteinExistence type="predicted"/>